<dbReference type="GeneID" id="110519653"/>
<dbReference type="Proteomes" id="UP000193380">
    <property type="component" value="Unassembled WGS sequence"/>
</dbReference>
<feature type="binding site" evidence="13">
    <location>
        <position position="129"/>
    </location>
    <ligand>
        <name>Zn(2+)</name>
        <dbReference type="ChEBI" id="CHEBI:29105"/>
    </ligand>
</feature>
<dbReference type="GO" id="GO:0048477">
    <property type="term" value="P:oogenesis"/>
    <property type="evidence" value="ECO:0007669"/>
    <property type="project" value="UniProtKB-KW"/>
</dbReference>
<reference evidence="16" key="4">
    <citation type="submission" date="2025-05" db="UniProtKB">
        <authorList>
            <consortium name="Ensembl"/>
        </authorList>
    </citation>
    <scope>IDENTIFICATION</scope>
</reference>
<dbReference type="Proteomes" id="UP000694395">
    <property type="component" value="Chromosome 3"/>
</dbReference>
<comment type="subcellular location">
    <subcellularLocation>
        <location evidence="1">Cell membrane</location>
        <topology evidence="1">Multi-pass membrane protein</topology>
    </subcellularLocation>
</comment>
<sequence length="354" mass="40854">MATVVMEQIGRLFINAQPLRQIPQLLESAFPTLPCTVKAHDVPWVFREPHIIGGYRQPDHSWRYYFLTLFQRHNEALNVWTHLLAAFIILVKCQELSETVDFLRDPHAQPLFIVLLSAFTYLLFSALAHLLNAKSELSHYTFYFLDYVGVAIYQYGSALAHFYYAIEEGWHARVRGIFLPTAAFLAWFSCFGCCYGKYASPRLPKFAHKLFQVVPSGLAYCLDISPVLHRIYSCHQQEGGCSNQAVAYHRYQVLFFLVSAYFFACPHPECWLPGRCDFIGQGHQIFHVFLVLCTLVQIEATRIDYIERRPLYERLHGNLAHDTVALFVFTACCSALTAFYVRKRVQAQMLEKVE</sequence>
<name>A0A060XCD9_ONCMY</name>
<keyword evidence="5" id="KW-0754">Steroid-binding</keyword>
<evidence type="ECO:0000256" key="2">
    <source>
        <dbReference type="ARBA" id="ARBA00007018"/>
    </source>
</evidence>
<dbReference type="InterPro" id="IPR004254">
    <property type="entry name" value="AdipoR/HlyIII-related"/>
</dbReference>
<dbReference type="Pfam" id="PF03006">
    <property type="entry name" value="HlyIII"/>
    <property type="match status" value="1"/>
</dbReference>
<dbReference type="GeneTree" id="ENSGT00940000161438"/>
<evidence type="ECO:0000313" key="18">
    <source>
        <dbReference type="Proteomes" id="UP000694395"/>
    </source>
</evidence>
<gene>
    <name evidence="16" type="primary">LOC110519653</name>
    <name evidence="15" type="ORF">GSONMT00032923001</name>
</gene>
<evidence type="ECO:0000256" key="6">
    <source>
        <dbReference type="ARBA" id="ARBA00022692"/>
    </source>
</evidence>
<dbReference type="OrthoDB" id="535992at2759"/>
<reference evidence="15" key="2">
    <citation type="submission" date="2014-03" db="EMBL/GenBank/DDBJ databases">
        <authorList>
            <person name="Genoscope - CEA"/>
        </authorList>
    </citation>
    <scope>NUCLEOTIDE SEQUENCE</scope>
</reference>
<keyword evidence="13" id="KW-0862">Zinc</keyword>
<evidence type="ECO:0000256" key="8">
    <source>
        <dbReference type="ARBA" id="ARBA00022943"/>
    </source>
</evidence>
<keyword evidence="8" id="KW-0896">Oogenesis</keyword>
<keyword evidence="6 14" id="KW-0812">Transmembrane</keyword>
<evidence type="ECO:0000313" key="17">
    <source>
        <dbReference type="Proteomes" id="UP000193380"/>
    </source>
</evidence>
<evidence type="ECO:0000256" key="4">
    <source>
        <dbReference type="ARBA" id="ARBA00022475"/>
    </source>
</evidence>
<keyword evidence="13" id="KW-0479">Metal-binding</keyword>
<dbReference type="PaxDb" id="8022-A0A060XCD9"/>
<evidence type="ECO:0000256" key="9">
    <source>
        <dbReference type="ARBA" id="ARBA00022989"/>
    </source>
</evidence>
<dbReference type="PANTHER" id="PTHR20855:SF41">
    <property type="entry name" value="MEMBRANE PROGESTIN RECEPTOR ALPHA"/>
    <property type="match status" value="1"/>
</dbReference>
<feature type="transmembrane region" description="Helical" evidence="14">
    <location>
        <begin position="111"/>
        <end position="131"/>
    </location>
</feature>
<dbReference type="RefSeq" id="XP_021452326.1">
    <property type="nucleotide sequence ID" value="XM_021596651.2"/>
</dbReference>
<reference evidence="15" key="1">
    <citation type="journal article" date="2014" name="Nat. Commun.">
        <title>The rainbow trout genome provides novel insights into evolution after whole-genome duplication in vertebrates.</title>
        <authorList>
            <person name="Berthelot C."/>
            <person name="Brunet F."/>
            <person name="Chalopin D."/>
            <person name="Juanchich A."/>
            <person name="Bernard M."/>
            <person name="Noel B."/>
            <person name="Bento P."/>
            <person name="Da Silva C."/>
            <person name="Labadie K."/>
            <person name="Alberti A."/>
            <person name="Aury J.M."/>
            <person name="Louis A."/>
            <person name="Dehais P."/>
            <person name="Bardou P."/>
            <person name="Montfort J."/>
            <person name="Klopp C."/>
            <person name="Cabau C."/>
            <person name="Gaspin C."/>
            <person name="Thorgaard G.H."/>
            <person name="Boussaha M."/>
            <person name="Quillet E."/>
            <person name="Guyomard R."/>
            <person name="Galiana D."/>
            <person name="Bobe J."/>
            <person name="Volff J.N."/>
            <person name="Genet C."/>
            <person name="Wincker P."/>
            <person name="Jaillon O."/>
            <person name="Roest Crollius H."/>
            <person name="Guiguen Y."/>
        </authorList>
    </citation>
    <scope>NUCLEOTIDE SEQUENCE [LARGE SCALE GENOMIC DNA]</scope>
</reference>
<keyword evidence="9 14" id="KW-1133">Transmembrane helix</keyword>
<dbReference type="GO" id="GO:0005886">
    <property type="term" value="C:plasma membrane"/>
    <property type="evidence" value="ECO:0007669"/>
    <property type="project" value="UniProtKB-SubCell"/>
</dbReference>
<keyword evidence="7" id="KW-0221">Differentiation</keyword>
<feature type="transmembrane region" description="Helical" evidence="14">
    <location>
        <begin position="143"/>
        <end position="165"/>
    </location>
</feature>
<evidence type="ECO:0000256" key="14">
    <source>
        <dbReference type="SAM" id="Phobius"/>
    </source>
</evidence>
<keyword evidence="4" id="KW-1003">Cell membrane</keyword>
<keyword evidence="18" id="KW-1185">Reference proteome</keyword>
<dbReference type="STRING" id="8022.A0A060XCD9"/>
<comment type="similarity">
    <text evidence="2">Belongs to the ADIPOR family.</text>
</comment>
<evidence type="ECO:0000256" key="10">
    <source>
        <dbReference type="ARBA" id="ARBA00023121"/>
    </source>
</evidence>
<dbReference type="AlphaFoldDB" id="A0A060XCD9"/>
<dbReference type="KEGG" id="omy:110519653"/>
<evidence type="ECO:0000313" key="16">
    <source>
        <dbReference type="Ensembl" id="ENSOMYP00000002785.1"/>
    </source>
</evidence>
<proteinExistence type="inferred from homology"/>
<keyword evidence="3" id="KW-0217">Developmental protein</keyword>
<evidence type="ECO:0000256" key="1">
    <source>
        <dbReference type="ARBA" id="ARBA00004651"/>
    </source>
</evidence>
<keyword evidence="10" id="KW-0446">Lipid-binding</keyword>
<dbReference type="GO" id="GO:0046872">
    <property type="term" value="F:metal ion binding"/>
    <property type="evidence" value="ECO:0007669"/>
    <property type="project" value="UniProtKB-KW"/>
</dbReference>
<dbReference type="PANTHER" id="PTHR20855">
    <property type="entry name" value="ADIPOR/PROGESTIN RECEPTOR-RELATED"/>
    <property type="match status" value="1"/>
</dbReference>
<protein>
    <submittedName>
        <fullName evidence="16">Progestin and adipoQ receptor family member VII, b</fullName>
    </submittedName>
</protein>
<keyword evidence="11 14" id="KW-0472">Membrane</keyword>
<evidence type="ECO:0000256" key="12">
    <source>
        <dbReference type="ARBA" id="ARBA00023170"/>
    </source>
</evidence>
<dbReference type="EMBL" id="FR905017">
    <property type="protein sequence ID" value="CDQ74979.1"/>
    <property type="molecule type" value="Genomic_DNA"/>
</dbReference>
<evidence type="ECO:0000256" key="11">
    <source>
        <dbReference type="ARBA" id="ARBA00023136"/>
    </source>
</evidence>
<feature type="binding site" evidence="13">
    <location>
        <position position="287"/>
    </location>
    <ligand>
        <name>Zn(2+)</name>
        <dbReference type="ChEBI" id="CHEBI:29105"/>
    </ligand>
</feature>
<evidence type="ECO:0000256" key="3">
    <source>
        <dbReference type="ARBA" id="ARBA00022473"/>
    </source>
</evidence>
<organism evidence="15 17">
    <name type="scientific">Oncorhynchus mykiss</name>
    <name type="common">Rainbow trout</name>
    <name type="synonym">Salmo gairdneri</name>
    <dbReference type="NCBI Taxonomy" id="8022"/>
    <lineage>
        <taxon>Eukaryota</taxon>
        <taxon>Metazoa</taxon>
        <taxon>Chordata</taxon>
        <taxon>Craniata</taxon>
        <taxon>Vertebrata</taxon>
        <taxon>Euteleostomi</taxon>
        <taxon>Actinopterygii</taxon>
        <taxon>Neopterygii</taxon>
        <taxon>Teleostei</taxon>
        <taxon>Protacanthopterygii</taxon>
        <taxon>Salmoniformes</taxon>
        <taxon>Salmonidae</taxon>
        <taxon>Salmoninae</taxon>
        <taxon>Oncorhynchus</taxon>
    </lineage>
</organism>
<evidence type="ECO:0000313" key="15">
    <source>
        <dbReference type="EMBL" id="CDQ74979.1"/>
    </source>
</evidence>
<dbReference type="GO" id="GO:0003707">
    <property type="term" value="F:nuclear steroid receptor activity"/>
    <property type="evidence" value="ECO:0007669"/>
    <property type="project" value="TreeGrafter"/>
</dbReference>
<reference evidence="16 18" key="3">
    <citation type="submission" date="2020-07" db="EMBL/GenBank/DDBJ databases">
        <title>A long reads based de novo assembly of the rainbow trout Arlee double haploid line genome.</title>
        <authorList>
            <person name="Gao G."/>
            <person name="Palti Y."/>
        </authorList>
    </citation>
    <scope>NUCLEOTIDE SEQUENCE [LARGE SCALE GENOMIC DNA]</scope>
</reference>
<evidence type="ECO:0000256" key="13">
    <source>
        <dbReference type="PIRSR" id="PIRSR604254-1"/>
    </source>
</evidence>
<evidence type="ECO:0000256" key="5">
    <source>
        <dbReference type="ARBA" id="ARBA00022665"/>
    </source>
</evidence>
<accession>A0A060XCD9</accession>
<feature type="transmembrane region" description="Helical" evidence="14">
    <location>
        <begin position="177"/>
        <end position="198"/>
    </location>
</feature>
<keyword evidence="12" id="KW-0675">Receptor</keyword>
<evidence type="ECO:0000256" key="7">
    <source>
        <dbReference type="ARBA" id="ARBA00022782"/>
    </source>
</evidence>
<feature type="transmembrane region" description="Helical" evidence="14">
    <location>
        <begin position="323"/>
        <end position="341"/>
    </location>
</feature>
<feature type="binding site" evidence="13">
    <location>
        <position position="283"/>
    </location>
    <ligand>
        <name>Zn(2+)</name>
        <dbReference type="ChEBI" id="CHEBI:29105"/>
    </ligand>
</feature>
<dbReference type="GO" id="GO:0005496">
    <property type="term" value="F:steroid binding"/>
    <property type="evidence" value="ECO:0007669"/>
    <property type="project" value="UniProtKB-KW"/>
</dbReference>
<dbReference type="Ensembl" id="ENSOMYT00000003113.2">
    <property type="protein sequence ID" value="ENSOMYP00000002785.1"/>
    <property type="gene ID" value="ENSOMYG00000001487.2"/>
</dbReference>